<reference evidence="2" key="1">
    <citation type="journal article" date="2019" name="bioRxiv">
        <title>The Genome of the Zebra Mussel, Dreissena polymorpha: A Resource for Invasive Species Research.</title>
        <authorList>
            <person name="McCartney M.A."/>
            <person name="Auch B."/>
            <person name="Kono T."/>
            <person name="Mallez S."/>
            <person name="Zhang Y."/>
            <person name="Obille A."/>
            <person name="Becker A."/>
            <person name="Abrahante J.E."/>
            <person name="Garbe J."/>
            <person name="Badalamenti J.P."/>
            <person name="Herman A."/>
            <person name="Mangelson H."/>
            <person name="Liachko I."/>
            <person name="Sullivan S."/>
            <person name="Sone E.D."/>
            <person name="Koren S."/>
            <person name="Silverstein K.A.T."/>
            <person name="Beckman K.B."/>
            <person name="Gohl D.M."/>
        </authorList>
    </citation>
    <scope>NUCLEOTIDE SEQUENCE</scope>
    <source>
        <strain evidence="2">Duluth1</strain>
        <tissue evidence="2">Whole animal</tissue>
    </source>
</reference>
<dbReference type="GO" id="GO:0000166">
    <property type="term" value="F:nucleotide binding"/>
    <property type="evidence" value="ECO:0007669"/>
    <property type="project" value="InterPro"/>
</dbReference>
<name>A0A9D3Y4X1_DREPO</name>
<evidence type="ECO:0000313" key="2">
    <source>
        <dbReference type="EMBL" id="KAH3692686.1"/>
    </source>
</evidence>
<dbReference type="CDD" id="cd01667">
    <property type="entry name" value="TGS_ThrRS"/>
    <property type="match status" value="1"/>
</dbReference>
<dbReference type="Gene3D" id="3.10.20.30">
    <property type="match status" value="1"/>
</dbReference>
<gene>
    <name evidence="2" type="ORF">DPMN_193840</name>
</gene>
<dbReference type="InterPro" id="IPR050062">
    <property type="entry name" value="Pro-tRNA_synthetase"/>
</dbReference>
<dbReference type="InterPro" id="IPR018163">
    <property type="entry name" value="Thr/Ala-tRNA-synth_IIc_edit"/>
</dbReference>
<dbReference type="PANTHER" id="PTHR42753">
    <property type="entry name" value="MITOCHONDRIAL RIBOSOME PROTEIN L39/PROLYL-TRNA LIGASE FAMILY MEMBER"/>
    <property type="match status" value="1"/>
</dbReference>
<dbReference type="PANTHER" id="PTHR42753:SF9">
    <property type="entry name" value="LARGE RIBOSOMAL SUBUNIT PROTEIN ML39"/>
    <property type="match status" value="1"/>
</dbReference>
<organism evidence="2 3">
    <name type="scientific">Dreissena polymorpha</name>
    <name type="common">Zebra mussel</name>
    <name type="synonym">Mytilus polymorpha</name>
    <dbReference type="NCBI Taxonomy" id="45954"/>
    <lineage>
        <taxon>Eukaryota</taxon>
        <taxon>Metazoa</taxon>
        <taxon>Spiralia</taxon>
        <taxon>Lophotrochozoa</taxon>
        <taxon>Mollusca</taxon>
        <taxon>Bivalvia</taxon>
        <taxon>Autobranchia</taxon>
        <taxon>Heteroconchia</taxon>
        <taxon>Euheterodonta</taxon>
        <taxon>Imparidentia</taxon>
        <taxon>Neoheterodontei</taxon>
        <taxon>Myida</taxon>
        <taxon>Dreissenoidea</taxon>
        <taxon>Dreissenidae</taxon>
        <taxon>Dreissena</taxon>
    </lineage>
</organism>
<dbReference type="InterPro" id="IPR012675">
    <property type="entry name" value="Beta-grasp_dom_sf"/>
</dbReference>
<keyword evidence="3" id="KW-1185">Reference proteome</keyword>
<reference evidence="2" key="2">
    <citation type="submission" date="2020-11" db="EMBL/GenBank/DDBJ databases">
        <authorList>
            <person name="McCartney M.A."/>
            <person name="Auch B."/>
            <person name="Kono T."/>
            <person name="Mallez S."/>
            <person name="Becker A."/>
            <person name="Gohl D.M."/>
            <person name="Silverstein K.A.T."/>
            <person name="Koren S."/>
            <person name="Bechman K.B."/>
            <person name="Herman A."/>
            <person name="Abrahante J.E."/>
            <person name="Garbe J."/>
        </authorList>
    </citation>
    <scope>NUCLEOTIDE SEQUENCE</scope>
    <source>
        <strain evidence="2">Duluth1</strain>
        <tissue evidence="2">Whole animal</tissue>
    </source>
</reference>
<comment type="caution">
    <text evidence="2">The sequence shown here is derived from an EMBL/GenBank/DDBJ whole genome shotgun (WGS) entry which is preliminary data.</text>
</comment>
<dbReference type="GO" id="GO:0005739">
    <property type="term" value="C:mitochondrion"/>
    <property type="evidence" value="ECO:0007669"/>
    <property type="project" value="TreeGrafter"/>
</dbReference>
<proteinExistence type="predicted"/>
<accession>A0A9D3Y4X1</accession>
<dbReference type="GO" id="GO:0003723">
    <property type="term" value="F:RNA binding"/>
    <property type="evidence" value="ECO:0007669"/>
    <property type="project" value="TreeGrafter"/>
</dbReference>
<protein>
    <recommendedName>
        <fullName evidence="1">TGS domain-containing protein</fullName>
    </recommendedName>
</protein>
<evidence type="ECO:0000313" key="3">
    <source>
        <dbReference type="Proteomes" id="UP000828390"/>
    </source>
</evidence>
<dbReference type="InterPro" id="IPR012676">
    <property type="entry name" value="TGS-like"/>
</dbReference>
<evidence type="ECO:0000259" key="1">
    <source>
        <dbReference type="PROSITE" id="PS51880"/>
    </source>
</evidence>
<dbReference type="Pfam" id="PF02824">
    <property type="entry name" value="TGS"/>
    <property type="match status" value="1"/>
</dbReference>
<dbReference type="SUPFAM" id="SSF81271">
    <property type="entry name" value="TGS-like"/>
    <property type="match status" value="1"/>
</dbReference>
<dbReference type="Proteomes" id="UP000828390">
    <property type="component" value="Unassembled WGS sequence"/>
</dbReference>
<dbReference type="Gene3D" id="3.30.980.10">
    <property type="entry name" value="Threonyl-trna Synthetase, Chain A, domain 2"/>
    <property type="match status" value="1"/>
</dbReference>
<sequence length="338" mass="39512">MQNASQSALKSAKKFYSSSTKLTNTEVRKKRNALFEEEKQRQRAAYVKRVEKILVNYKGQPKDVKLLMNKGISTPYNCAMHINEFLMKRSIVALVNGELWDIHRPLEEPCDIEFRHMLDQDPKLPNQVFWRTGAFILGHVMETAFKDNVYVELCSFPPIPVEKGCFVYDVDLKLPDWKPSQRELTSLSMVGGELWDKNWDFERLEVDASLALKMFEDNRFKREQIPDIAQKHKQKRVVLYRMGEHIDITSGPLIANTSQLYRFQVAQIHHIKSRRFGPLQRVQGIAMPSALHMHWWSWDLLCKRASKPMDYLLPDYFISPSKEPTQQKEDNVRAAVEN</sequence>
<dbReference type="InterPro" id="IPR004095">
    <property type="entry name" value="TGS"/>
</dbReference>
<feature type="domain" description="TGS" evidence="1">
    <location>
        <begin position="48"/>
        <end position="116"/>
    </location>
</feature>
<dbReference type="AlphaFoldDB" id="A0A9D3Y4X1"/>
<dbReference type="SUPFAM" id="SSF55186">
    <property type="entry name" value="ThrRS/AlaRS common domain"/>
    <property type="match status" value="1"/>
</dbReference>
<dbReference type="PROSITE" id="PS51880">
    <property type="entry name" value="TGS"/>
    <property type="match status" value="1"/>
</dbReference>
<dbReference type="EMBL" id="JAIWYP010000020">
    <property type="protein sequence ID" value="KAH3692686.1"/>
    <property type="molecule type" value="Genomic_DNA"/>
</dbReference>